<dbReference type="Proteomes" id="UP000499080">
    <property type="component" value="Unassembled WGS sequence"/>
</dbReference>
<organism evidence="1 2">
    <name type="scientific">Araneus ventricosus</name>
    <name type="common">Orbweaver spider</name>
    <name type="synonym">Epeira ventricosa</name>
    <dbReference type="NCBI Taxonomy" id="182803"/>
    <lineage>
        <taxon>Eukaryota</taxon>
        <taxon>Metazoa</taxon>
        <taxon>Ecdysozoa</taxon>
        <taxon>Arthropoda</taxon>
        <taxon>Chelicerata</taxon>
        <taxon>Arachnida</taxon>
        <taxon>Araneae</taxon>
        <taxon>Araneomorphae</taxon>
        <taxon>Entelegynae</taxon>
        <taxon>Araneoidea</taxon>
        <taxon>Araneidae</taxon>
        <taxon>Araneus</taxon>
    </lineage>
</organism>
<gene>
    <name evidence="1" type="ORF">AVEN_79349_1</name>
</gene>
<comment type="caution">
    <text evidence="1">The sequence shown here is derived from an EMBL/GenBank/DDBJ whole genome shotgun (WGS) entry which is preliminary data.</text>
</comment>
<proteinExistence type="predicted"/>
<accession>A0A4Y2HBU0</accession>
<protein>
    <submittedName>
        <fullName evidence="1">Uncharacterized protein</fullName>
    </submittedName>
</protein>
<dbReference type="EMBL" id="BGPR01257943">
    <property type="protein sequence ID" value="GBM62756.1"/>
    <property type="molecule type" value="Genomic_DNA"/>
</dbReference>
<reference evidence="1 2" key="1">
    <citation type="journal article" date="2019" name="Sci. Rep.">
        <title>Orb-weaving spider Araneus ventricosus genome elucidates the spidroin gene catalogue.</title>
        <authorList>
            <person name="Kono N."/>
            <person name="Nakamura H."/>
            <person name="Ohtoshi R."/>
            <person name="Moran D.A.P."/>
            <person name="Shinohara A."/>
            <person name="Yoshida Y."/>
            <person name="Fujiwara M."/>
            <person name="Mori M."/>
            <person name="Tomita M."/>
            <person name="Arakawa K."/>
        </authorList>
    </citation>
    <scope>NUCLEOTIDE SEQUENCE [LARGE SCALE GENOMIC DNA]</scope>
</reference>
<evidence type="ECO:0000313" key="1">
    <source>
        <dbReference type="EMBL" id="GBM62756.1"/>
    </source>
</evidence>
<sequence length="115" mass="13748">MLEKRTLGNGGYWKHGMANVGKRSMGKCWKKEHWGMEDIGRIERVMLEEEHWEMLERRTLGNGRYWKDWTANVGKRSMGKCWKKEHWGMEDIGRIERLMLERGTLGNVGKRIIWN</sequence>
<dbReference type="AlphaFoldDB" id="A0A4Y2HBU0"/>
<keyword evidence="2" id="KW-1185">Reference proteome</keyword>
<name>A0A4Y2HBU0_ARAVE</name>
<evidence type="ECO:0000313" key="2">
    <source>
        <dbReference type="Proteomes" id="UP000499080"/>
    </source>
</evidence>